<gene>
    <name evidence="2" type="ORF">MGN01_43160</name>
</gene>
<evidence type="ECO:0000313" key="3">
    <source>
        <dbReference type="Proteomes" id="UP000321750"/>
    </source>
</evidence>
<dbReference type="InterPro" id="IPR054189">
    <property type="entry name" value="DUF6894"/>
</dbReference>
<proteinExistence type="predicted"/>
<evidence type="ECO:0000259" key="1">
    <source>
        <dbReference type="Pfam" id="PF21834"/>
    </source>
</evidence>
<dbReference type="AlphaFoldDB" id="A0A512JR88"/>
<protein>
    <recommendedName>
        <fullName evidence="1">DUF6894 domain-containing protein</fullName>
    </recommendedName>
</protein>
<dbReference type="Pfam" id="PF21834">
    <property type="entry name" value="DUF6894"/>
    <property type="match status" value="1"/>
</dbReference>
<dbReference type="OrthoDB" id="8242967at2"/>
<comment type="caution">
    <text evidence="2">The sequence shown here is derived from an EMBL/GenBank/DDBJ whole genome shotgun (WGS) entry which is preliminary data.</text>
</comment>
<dbReference type="EMBL" id="BJZV01000044">
    <property type="protein sequence ID" value="GEP12471.1"/>
    <property type="molecule type" value="Genomic_DNA"/>
</dbReference>
<accession>A0A512JR88</accession>
<name>A0A512JR88_9HYPH</name>
<keyword evidence="3" id="KW-1185">Reference proteome</keyword>
<organism evidence="2 3">
    <name type="scientific">Methylobacterium gnaphalii</name>
    <dbReference type="NCBI Taxonomy" id="1010610"/>
    <lineage>
        <taxon>Bacteria</taxon>
        <taxon>Pseudomonadati</taxon>
        <taxon>Pseudomonadota</taxon>
        <taxon>Alphaproteobacteria</taxon>
        <taxon>Hyphomicrobiales</taxon>
        <taxon>Methylobacteriaceae</taxon>
        <taxon>Methylobacterium</taxon>
    </lineage>
</organism>
<dbReference type="RefSeq" id="WP_147048838.1">
    <property type="nucleotide sequence ID" value="NZ_BJZV01000044.1"/>
</dbReference>
<feature type="domain" description="DUF6894" evidence="1">
    <location>
        <begin position="3"/>
        <end position="71"/>
    </location>
</feature>
<reference evidence="2 3" key="1">
    <citation type="submission" date="2019-07" db="EMBL/GenBank/DDBJ databases">
        <title>Whole genome shotgun sequence of Methylobacterium gnaphalii NBRC 107716.</title>
        <authorList>
            <person name="Hosoyama A."/>
            <person name="Uohara A."/>
            <person name="Ohji S."/>
            <person name="Ichikawa N."/>
        </authorList>
    </citation>
    <scope>NUCLEOTIDE SEQUENCE [LARGE SCALE GENOMIC DNA]</scope>
    <source>
        <strain evidence="2 3">NBRC 107716</strain>
    </source>
</reference>
<sequence>MPLFFFDIYNSTLQRDDVGSEFATFEEVRREAMATLPEIARWSIPLDGDTQAYTIRVRNEKGATVYTATLTFAGLRLDDPHNGAFG</sequence>
<evidence type="ECO:0000313" key="2">
    <source>
        <dbReference type="EMBL" id="GEP12471.1"/>
    </source>
</evidence>
<dbReference type="Proteomes" id="UP000321750">
    <property type="component" value="Unassembled WGS sequence"/>
</dbReference>